<dbReference type="Gene3D" id="1.10.3230.30">
    <property type="entry name" value="Phage gp6-like head-tail connector protein"/>
    <property type="match status" value="1"/>
</dbReference>
<name>A0A193BVJ4_AMYOR</name>
<evidence type="ECO:0000313" key="1">
    <source>
        <dbReference type="EMBL" id="ANN16251.1"/>
    </source>
</evidence>
<dbReference type="AlphaFoldDB" id="A0A193BVJ4"/>
<evidence type="ECO:0000313" key="2">
    <source>
        <dbReference type="Proteomes" id="UP000093695"/>
    </source>
</evidence>
<organism evidence="1 2">
    <name type="scientific">Amycolatopsis orientalis</name>
    <name type="common">Nocardia orientalis</name>
    <dbReference type="NCBI Taxonomy" id="31958"/>
    <lineage>
        <taxon>Bacteria</taxon>
        <taxon>Bacillati</taxon>
        <taxon>Actinomycetota</taxon>
        <taxon>Actinomycetes</taxon>
        <taxon>Pseudonocardiales</taxon>
        <taxon>Pseudonocardiaceae</taxon>
        <taxon>Amycolatopsis</taxon>
    </lineage>
</organism>
<keyword evidence="2" id="KW-1185">Reference proteome</keyword>
<dbReference type="STRING" id="31958.SD37_11745"/>
<dbReference type="EMBL" id="CP016174">
    <property type="protein sequence ID" value="ANN16251.1"/>
    <property type="molecule type" value="Genomic_DNA"/>
</dbReference>
<evidence type="ECO:0008006" key="3">
    <source>
        <dbReference type="Google" id="ProtNLM"/>
    </source>
</evidence>
<gene>
    <name evidence="1" type="ORF">SD37_11745</name>
</gene>
<proteinExistence type="predicted"/>
<dbReference type="Proteomes" id="UP000093695">
    <property type="component" value="Chromosome"/>
</dbReference>
<protein>
    <recommendedName>
        <fullName evidence="3">Phage gp6-like head-tail connector protein</fullName>
    </recommendedName>
</protein>
<dbReference type="RefSeq" id="WP_044851555.1">
    <property type="nucleotide sequence ID" value="NZ_CP016174.1"/>
</dbReference>
<dbReference type="Pfam" id="PF05135">
    <property type="entry name" value="Phage_connect_1"/>
    <property type="match status" value="1"/>
</dbReference>
<dbReference type="KEGG" id="aori:SD37_11745"/>
<accession>A0A193BVJ4</accession>
<reference evidence="1 2" key="1">
    <citation type="journal article" date="2015" name="Genome Announc.">
        <title>Draft Genome Sequence of Norvancomycin-Producing Strain Amycolatopsis orientalis CPCC200066.</title>
        <authorList>
            <person name="Lei X."/>
            <person name="Yuan F."/>
            <person name="Shi Y."/>
            <person name="Li X."/>
            <person name="Wang L."/>
            <person name="Hong B."/>
        </authorList>
    </citation>
    <scope>NUCLEOTIDE SEQUENCE [LARGE SCALE GENOMIC DNA]</scope>
    <source>
        <strain evidence="1 2">B-37</strain>
    </source>
</reference>
<dbReference type="InterPro" id="IPR021146">
    <property type="entry name" value="Phage_gp6-like_head-tail"/>
</dbReference>
<sequence length="200" mass="22201">MPIGDPYATVAQLKARLRINDTKDDTRLAEAITAASQGIETVCERQFNDAGAASARTYRPEHRHLVRVDDFHTTTGLVIKTAQADGTFTGTWSPGEYELEPLDGIVGGVPGWPWWTIRAITQRFPCNRRATVQVTARWGWAAIPTAVKESCLIVAEEIFKLPDNPFGSGGYSDFGVIKVRNNPFAMRMLSPYLRYPVLMS</sequence>